<dbReference type="EMBL" id="WSFT01000053">
    <property type="protein sequence ID" value="MBS4539703.1"/>
    <property type="molecule type" value="Genomic_DNA"/>
</dbReference>
<sequence>MVVGFGLSVYASDDSKYNPVPDSNYDIDNIQSTADSNFEFDTEEVEKLLEDANSEPILPDKATGESGITTMGFGTYPTRYGVILVTADAYKGLIPTGHAAIIWTKEKVVESLSNGVTTGKNNWNTSKTTCYGVTVRGTTTSQDNEASNWAYRQRGKPYNWVYPNKWTRSKFYCSQLVYAAFADLYGINLDTAEFGSAIHPLELVTSSNTYTIYQK</sequence>
<dbReference type="Gene3D" id="3.90.1720.10">
    <property type="entry name" value="endopeptidase domain like (from Nostoc punctiforme)"/>
    <property type="match status" value="1"/>
</dbReference>
<accession>A0A942UV79</accession>
<dbReference type="Proteomes" id="UP000724672">
    <property type="component" value="Unassembled WGS sequence"/>
</dbReference>
<evidence type="ECO:0000313" key="1">
    <source>
        <dbReference type="EMBL" id="MBS4539703.1"/>
    </source>
</evidence>
<evidence type="ECO:0000313" key="2">
    <source>
        <dbReference type="Proteomes" id="UP000724672"/>
    </source>
</evidence>
<dbReference type="InterPro" id="IPR024453">
    <property type="entry name" value="Peptidase_C92"/>
</dbReference>
<keyword evidence="2" id="KW-1185">Reference proteome</keyword>
<dbReference type="Pfam" id="PF05708">
    <property type="entry name" value="Peptidase_C92"/>
    <property type="match status" value="1"/>
</dbReference>
<dbReference type="AlphaFoldDB" id="A0A942UV79"/>
<protein>
    <submittedName>
        <fullName evidence="1">Uncharacterized protein</fullName>
    </submittedName>
</protein>
<proteinExistence type="predicted"/>
<reference evidence="1" key="1">
    <citation type="submission" date="2019-12" db="EMBL/GenBank/DDBJ databases">
        <title>Clostridiaceae gen. nov. sp. nov., isolated from sediment in Xinjiang, China.</title>
        <authorList>
            <person name="Zhang R."/>
        </authorList>
    </citation>
    <scope>NUCLEOTIDE SEQUENCE</scope>
    <source>
        <strain evidence="1">D2Q-11</strain>
    </source>
</reference>
<gene>
    <name evidence="1" type="ORF">GOQ27_14610</name>
</gene>
<name>A0A942UV79_9FIRM</name>
<organism evidence="1 2">
    <name type="scientific">Anaeromonas frigoriresistens</name>
    <dbReference type="NCBI Taxonomy" id="2683708"/>
    <lineage>
        <taxon>Bacteria</taxon>
        <taxon>Bacillati</taxon>
        <taxon>Bacillota</taxon>
        <taxon>Tissierellia</taxon>
        <taxon>Tissierellales</taxon>
        <taxon>Thermohalobacteraceae</taxon>
        <taxon>Anaeromonas</taxon>
    </lineage>
</organism>
<dbReference type="SUPFAM" id="SSF54001">
    <property type="entry name" value="Cysteine proteinases"/>
    <property type="match status" value="1"/>
</dbReference>
<dbReference type="InterPro" id="IPR038765">
    <property type="entry name" value="Papain-like_cys_pep_sf"/>
</dbReference>
<comment type="caution">
    <text evidence="1">The sequence shown here is derived from an EMBL/GenBank/DDBJ whole genome shotgun (WGS) entry which is preliminary data.</text>
</comment>